<proteinExistence type="predicted"/>
<dbReference type="Proteomes" id="UP000248329">
    <property type="component" value="Unassembled WGS sequence"/>
</dbReference>
<protein>
    <submittedName>
        <fullName evidence="1">MerR family transcriptional regulator</fullName>
    </submittedName>
</protein>
<reference evidence="1" key="1">
    <citation type="submission" date="2018-01" db="EMBL/GenBank/DDBJ databases">
        <authorList>
            <person name="Krukenberg V."/>
        </authorList>
    </citation>
    <scope>NUCLEOTIDE SEQUENCE</scope>
    <source>
        <strain evidence="1">E20ANME2</strain>
    </source>
</reference>
<organism evidence="1 2">
    <name type="scientific">Candidatus Methanogaster sp</name>
    <dbReference type="NCBI Taxonomy" id="3386292"/>
    <lineage>
        <taxon>Archaea</taxon>
        <taxon>Methanobacteriati</taxon>
        <taxon>Methanobacteriota</taxon>
        <taxon>Stenosarchaea group</taxon>
        <taxon>Methanomicrobia</taxon>
        <taxon>Methanosarcinales</taxon>
        <taxon>ANME-2 cluster</taxon>
        <taxon>Candidatus Methanogasteraceae</taxon>
        <taxon>Candidatus Methanogaster</taxon>
    </lineage>
</organism>
<evidence type="ECO:0000313" key="2">
    <source>
        <dbReference type="Proteomes" id="UP000248329"/>
    </source>
</evidence>
<sequence>MNESDGFIGIGTFSMITRLTRRALRLYDEKGLLTPARREITGYRQYAYQQIRRGIQLKRLSDLGFGIREMREIMDALDGLADEARLDIILEKRLKDVSVEICRLEKIKGSLLTRSFLEVVYLDKNEPTVKDVPDQRVVSRREKGTYQDVIPHLMNDLMKTVFGPENQRAQVKCTGMPITIYHDNEYKETDADIEVAFPISGSITVGPEYDVKTLEGRRVVSYIHKGPYQDVGVAHEVIHEYMAREGLKVADVCREVYLNDPNETPEEELLTEIQVPVTVTA</sequence>
<gene>
    <name evidence="1" type="ORF">C4B59_02140</name>
</gene>
<dbReference type="EMBL" id="PQXF01000003">
    <property type="protein sequence ID" value="PXF61680.1"/>
    <property type="molecule type" value="Genomic_DNA"/>
</dbReference>
<comment type="caution">
    <text evidence="1">The sequence shown here is derived from an EMBL/GenBank/DDBJ whole genome shotgun (WGS) entry which is preliminary data.</text>
</comment>
<evidence type="ECO:0000313" key="1">
    <source>
        <dbReference type="EMBL" id="PXF61680.1"/>
    </source>
</evidence>
<accession>A0AC61L5S4</accession>
<name>A0AC61L5S4_9EURY</name>